<name>A0A1G5MIJ3_AFIMA</name>
<organism evidence="2 3">
    <name type="scientific">Afifella marina DSM 2698</name>
    <dbReference type="NCBI Taxonomy" id="1120955"/>
    <lineage>
        <taxon>Bacteria</taxon>
        <taxon>Pseudomonadati</taxon>
        <taxon>Pseudomonadota</taxon>
        <taxon>Alphaproteobacteria</taxon>
        <taxon>Hyphomicrobiales</taxon>
        <taxon>Afifellaceae</taxon>
        <taxon>Afifella</taxon>
    </lineage>
</organism>
<keyword evidence="3" id="KW-1185">Reference proteome</keyword>
<dbReference type="InterPro" id="IPR017896">
    <property type="entry name" value="4Fe4S_Fe-S-bd"/>
</dbReference>
<accession>A0A1G5MIJ3</accession>
<dbReference type="Proteomes" id="UP000199347">
    <property type="component" value="Unassembled WGS sequence"/>
</dbReference>
<feature type="domain" description="4Fe-4S ferredoxin-type" evidence="1">
    <location>
        <begin position="131"/>
        <end position="163"/>
    </location>
</feature>
<proteinExistence type="predicted"/>
<sequence length="220" mass="23682">MLSEIAARLRRHGLILRGGFHPNKDEAGLDGCGTVLLVGNAGPAMWKAFAPHAGEGGDPLDRWTEHVVEPLAEAFGGKAVYPFDRPHQPFQRWAGRAEGLEPSPLGILIHPEYGLWHAYRAALLFAERLDLPPRPAPDMPCESCAEKPCLKTCPAGAVSEAAYDVAACAAHIVRRGADCLAIGCHARNACPVGAAYRYQPAETAFHMRAFARFLPRAATA</sequence>
<evidence type="ECO:0000313" key="2">
    <source>
        <dbReference type="EMBL" id="SCZ24892.1"/>
    </source>
</evidence>
<dbReference type="EMBL" id="FMVW01000001">
    <property type="protein sequence ID" value="SCZ24892.1"/>
    <property type="molecule type" value="Genomic_DNA"/>
</dbReference>
<evidence type="ECO:0000259" key="1">
    <source>
        <dbReference type="PROSITE" id="PS51379"/>
    </source>
</evidence>
<reference evidence="2 3" key="1">
    <citation type="submission" date="2016-10" db="EMBL/GenBank/DDBJ databases">
        <authorList>
            <person name="de Groot N.N."/>
        </authorList>
    </citation>
    <scope>NUCLEOTIDE SEQUENCE [LARGE SCALE GENOMIC DNA]</scope>
    <source>
        <strain evidence="2 3">DSM 2698</strain>
    </source>
</reference>
<dbReference type="SUPFAM" id="SSF54862">
    <property type="entry name" value="4Fe-4S ferredoxins"/>
    <property type="match status" value="1"/>
</dbReference>
<protein>
    <recommendedName>
        <fullName evidence="1">4Fe-4S ferredoxin-type domain-containing protein</fullName>
    </recommendedName>
</protein>
<gene>
    <name evidence="2" type="ORF">SAMN03080610_00729</name>
</gene>
<dbReference type="PROSITE" id="PS51379">
    <property type="entry name" value="4FE4S_FER_2"/>
    <property type="match status" value="1"/>
</dbReference>
<dbReference type="STRING" id="1120955.SAMN03080610_00729"/>
<dbReference type="RefSeq" id="WP_244514404.1">
    <property type="nucleotide sequence ID" value="NZ_FMVW01000001.1"/>
</dbReference>
<dbReference type="AlphaFoldDB" id="A0A1G5MIJ3"/>
<evidence type="ECO:0000313" key="3">
    <source>
        <dbReference type="Proteomes" id="UP000199347"/>
    </source>
</evidence>